<sequence length="336" mass="38980">MLNTMPVSWEKSQHTSFTLWDIDREFQTANEAYEQYQARHRRKRTGWACLGMKSQDDALAKALTLGRQVQRLMETGKELYGARFEQGDSTCHTILSAQLLRLQYEIRQPLYDSALYSVRTSIPYDDIITTAKSIRRTCITALQDQMARFESRESIPMLPPPRFKVEYCSFADQLRNDLKTKKSSNLKTKKLRPNNRHDDRELCPDCDACVSVTPHSGLPDYRCILFTSHIARGRYDPDDKATFACNSCYKTFHDSYAFLDHVFQKQIGSDRSCLRRASSRFALNEEFMESDPSLVEQCLKNCLLRELTRVRTQKKLGMKSTIRLVETEIHPSLRDS</sequence>
<dbReference type="EMBL" id="JAGMVJ010000005">
    <property type="protein sequence ID" value="KAH7090396.1"/>
    <property type="molecule type" value="Genomic_DNA"/>
</dbReference>
<evidence type="ECO:0000313" key="2">
    <source>
        <dbReference type="Proteomes" id="UP000813461"/>
    </source>
</evidence>
<gene>
    <name evidence="1" type="ORF">FB567DRAFT_289968</name>
</gene>
<comment type="caution">
    <text evidence="1">The sequence shown here is derived from an EMBL/GenBank/DDBJ whole genome shotgun (WGS) entry which is preliminary data.</text>
</comment>
<dbReference type="PANTHER" id="PTHR42354:SF1">
    <property type="entry name" value="C2H2-TYPE DOMAIN-CONTAINING PROTEIN"/>
    <property type="match status" value="1"/>
</dbReference>
<dbReference type="OrthoDB" id="3724701at2759"/>
<reference evidence="1" key="1">
    <citation type="journal article" date="2021" name="Nat. Commun.">
        <title>Genetic determinants of endophytism in the Arabidopsis root mycobiome.</title>
        <authorList>
            <person name="Mesny F."/>
            <person name="Miyauchi S."/>
            <person name="Thiergart T."/>
            <person name="Pickel B."/>
            <person name="Atanasova L."/>
            <person name="Karlsson M."/>
            <person name="Huettel B."/>
            <person name="Barry K.W."/>
            <person name="Haridas S."/>
            <person name="Chen C."/>
            <person name="Bauer D."/>
            <person name="Andreopoulos W."/>
            <person name="Pangilinan J."/>
            <person name="LaButti K."/>
            <person name="Riley R."/>
            <person name="Lipzen A."/>
            <person name="Clum A."/>
            <person name="Drula E."/>
            <person name="Henrissat B."/>
            <person name="Kohler A."/>
            <person name="Grigoriev I.V."/>
            <person name="Martin F.M."/>
            <person name="Hacquard S."/>
        </authorList>
    </citation>
    <scope>NUCLEOTIDE SEQUENCE</scope>
    <source>
        <strain evidence="1">MPI-SDFR-AT-0120</strain>
    </source>
</reference>
<keyword evidence="2" id="KW-1185">Reference proteome</keyword>
<evidence type="ECO:0000313" key="1">
    <source>
        <dbReference type="EMBL" id="KAH7090396.1"/>
    </source>
</evidence>
<accession>A0A8K0RD17</accession>
<name>A0A8K0RD17_9PLEO</name>
<dbReference type="PANTHER" id="PTHR42354">
    <property type="entry name" value="C2H2-TYPE DOMAIN-CONTAINING PROTEIN"/>
    <property type="match status" value="1"/>
</dbReference>
<organism evidence="1 2">
    <name type="scientific">Paraphoma chrysanthemicola</name>
    <dbReference type="NCBI Taxonomy" id="798071"/>
    <lineage>
        <taxon>Eukaryota</taxon>
        <taxon>Fungi</taxon>
        <taxon>Dikarya</taxon>
        <taxon>Ascomycota</taxon>
        <taxon>Pezizomycotina</taxon>
        <taxon>Dothideomycetes</taxon>
        <taxon>Pleosporomycetidae</taxon>
        <taxon>Pleosporales</taxon>
        <taxon>Pleosporineae</taxon>
        <taxon>Phaeosphaeriaceae</taxon>
        <taxon>Paraphoma</taxon>
    </lineage>
</organism>
<evidence type="ECO:0008006" key="3">
    <source>
        <dbReference type="Google" id="ProtNLM"/>
    </source>
</evidence>
<dbReference type="Proteomes" id="UP000813461">
    <property type="component" value="Unassembled WGS sequence"/>
</dbReference>
<proteinExistence type="predicted"/>
<protein>
    <recommendedName>
        <fullName evidence="3">C2H2-type domain-containing protein</fullName>
    </recommendedName>
</protein>
<dbReference type="AlphaFoldDB" id="A0A8K0RD17"/>